<organism evidence="12 13">
    <name type="scientific">Phormidium tenue NIES-30</name>
    <dbReference type="NCBI Taxonomy" id="549789"/>
    <lineage>
        <taxon>Bacteria</taxon>
        <taxon>Bacillati</taxon>
        <taxon>Cyanobacteriota</taxon>
        <taxon>Cyanophyceae</taxon>
        <taxon>Oscillatoriophycideae</taxon>
        <taxon>Oscillatoriales</taxon>
        <taxon>Oscillatoriaceae</taxon>
        <taxon>Phormidium</taxon>
    </lineage>
</organism>
<evidence type="ECO:0000256" key="8">
    <source>
        <dbReference type="ARBA" id="ARBA00023027"/>
    </source>
</evidence>
<dbReference type="Pfam" id="PF01467">
    <property type="entry name" value="CTP_transf_like"/>
    <property type="match status" value="1"/>
</dbReference>
<keyword evidence="6 10" id="KW-0547">Nucleotide-binding</keyword>
<keyword evidence="8 10" id="KW-0520">NAD</keyword>
<dbReference type="NCBIfam" id="NF000842">
    <property type="entry name" value="PRK00071.2-1"/>
    <property type="match status" value="1"/>
</dbReference>
<evidence type="ECO:0000256" key="9">
    <source>
        <dbReference type="ARBA" id="ARBA00048721"/>
    </source>
</evidence>
<dbReference type="NCBIfam" id="TIGR00482">
    <property type="entry name" value="nicotinate (nicotinamide) nucleotide adenylyltransferase"/>
    <property type="match status" value="1"/>
</dbReference>
<dbReference type="NCBIfam" id="TIGR00125">
    <property type="entry name" value="cyt_tran_rel"/>
    <property type="match status" value="1"/>
</dbReference>
<comment type="function">
    <text evidence="1 10">Catalyzes the reversible adenylation of nicotinate mononucleotide (NaMN) to nicotinic acid adenine dinucleotide (NaAD).</text>
</comment>
<comment type="pathway">
    <text evidence="2 10">Cofactor biosynthesis; NAD(+) biosynthesis; deamido-NAD(+) from nicotinate D-ribonucleotide: step 1/1.</text>
</comment>
<evidence type="ECO:0000256" key="4">
    <source>
        <dbReference type="ARBA" id="ARBA00022679"/>
    </source>
</evidence>
<dbReference type="GO" id="GO:0005524">
    <property type="term" value="F:ATP binding"/>
    <property type="evidence" value="ECO:0007669"/>
    <property type="project" value="UniProtKB-KW"/>
</dbReference>
<dbReference type="CDD" id="cd02165">
    <property type="entry name" value="NMNAT"/>
    <property type="match status" value="1"/>
</dbReference>
<keyword evidence="3 10" id="KW-0662">Pyridine nucleotide biosynthesis</keyword>
<dbReference type="GO" id="GO:0009435">
    <property type="term" value="P:NAD+ biosynthetic process"/>
    <property type="evidence" value="ECO:0007669"/>
    <property type="project" value="UniProtKB-UniRule"/>
</dbReference>
<dbReference type="HAMAP" id="MF_00244">
    <property type="entry name" value="NaMN_adenylyltr"/>
    <property type="match status" value="1"/>
</dbReference>
<comment type="catalytic activity">
    <reaction evidence="9 10">
        <text>nicotinate beta-D-ribonucleotide + ATP + H(+) = deamido-NAD(+) + diphosphate</text>
        <dbReference type="Rhea" id="RHEA:22860"/>
        <dbReference type="ChEBI" id="CHEBI:15378"/>
        <dbReference type="ChEBI" id="CHEBI:30616"/>
        <dbReference type="ChEBI" id="CHEBI:33019"/>
        <dbReference type="ChEBI" id="CHEBI:57502"/>
        <dbReference type="ChEBI" id="CHEBI:58437"/>
        <dbReference type="EC" id="2.7.7.18"/>
    </reaction>
</comment>
<comment type="caution">
    <text evidence="12">The sequence shown here is derived from an EMBL/GenBank/DDBJ whole genome shotgun (WGS) entry which is preliminary data.</text>
</comment>
<evidence type="ECO:0000259" key="11">
    <source>
        <dbReference type="Pfam" id="PF01467"/>
    </source>
</evidence>
<dbReference type="PANTHER" id="PTHR39321:SF3">
    <property type="entry name" value="PHOSPHOPANTETHEINE ADENYLYLTRANSFERASE"/>
    <property type="match status" value="1"/>
</dbReference>
<proteinExistence type="inferred from homology"/>
<dbReference type="Proteomes" id="UP000185557">
    <property type="component" value="Unassembled WGS sequence"/>
</dbReference>
<dbReference type="GO" id="GO:0004515">
    <property type="term" value="F:nicotinate-nucleotide adenylyltransferase activity"/>
    <property type="evidence" value="ECO:0007669"/>
    <property type="project" value="UniProtKB-UniRule"/>
</dbReference>
<evidence type="ECO:0000256" key="10">
    <source>
        <dbReference type="HAMAP-Rule" id="MF_00244"/>
    </source>
</evidence>
<dbReference type="EC" id="2.7.7.18" evidence="10"/>
<keyword evidence="4 10" id="KW-0808">Transferase</keyword>
<dbReference type="OrthoDB" id="5295945at2"/>
<dbReference type="InterPro" id="IPR004821">
    <property type="entry name" value="Cyt_trans-like"/>
</dbReference>
<dbReference type="InterPro" id="IPR005248">
    <property type="entry name" value="NadD/NMNAT"/>
</dbReference>
<evidence type="ECO:0000256" key="3">
    <source>
        <dbReference type="ARBA" id="ARBA00022642"/>
    </source>
</evidence>
<dbReference type="Gene3D" id="3.40.50.620">
    <property type="entry name" value="HUPs"/>
    <property type="match status" value="1"/>
</dbReference>
<dbReference type="InterPro" id="IPR014729">
    <property type="entry name" value="Rossmann-like_a/b/a_fold"/>
</dbReference>
<name>A0A1U7J333_9CYAN</name>
<evidence type="ECO:0000256" key="2">
    <source>
        <dbReference type="ARBA" id="ARBA00005019"/>
    </source>
</evidence>
<dbReference type="UniPathway" id="UPA00253">
    <property type="reaction ID" value="UER00332"/>
</dbReference>
<keyword evidence="13" id="KW-1185">Reference proteome</keyword>
<evidence type="ECO:0000313" key="12">
    <source>
        <dbReference type="EMBL" id="OKH46604.1"/>
    </source>
</evidence>
<comment type="similarity">
    <text evidence="10">Belongs to the NadD family.</text>
</comment>
<evidence type="ECO:0000256" key="5">
    <source>
        <dbReference type="ARBA" id="ARBA00022695"/>
    </source>
</evidence>
<feature type="domain" description="Cytidyltransferase-like" evidence="11">
    <location>
        <begin position="13"/>
        <end position="171"/>
    </location>
</feature>
<evidence type="ECO:0000256" key="6">
    <source>
        <dbReference type="ARBA" id="ARBA00022741"/>
    </source>
</evidence>
<dbReference type="SUPFAM" id="SSF52374">
    <property type="entry name" value="Nucleotidylyl transferase"/>
    <property type="match status" value="1"/>
</dbReference>
<dbReference type="STRING" id="549789.NIES30_16030"/>
<protein>
    <recommendedName>
        <fullName evidence="10">Probable nicotinate-nucleotide adenylyltransferase</fullName>
        <ecNumber evidence="10">2.7.7.18</ecNumber>
    </recommendedName>
    <alternativeName>
        <fullName evidence="10">Deamido-NAD(+) diphosphorylase</fullName>
    </alternativeName>
    <alternativeName>
        <fullName evidence="10">Deamido-NAD(+) pyrophosphorylase</fullName>
    </alternativeName>
    <alternativeName>
        <fullName evidence="10">Nicotinate mononucleotide adenylyltransferase</fullName>
        <shortName evidence="10">NaMN adenylyltransferase</shortName>
    </alternativeName>
</protein>
<evidence type="ECO:0000256" key="1">
    <source>
        <dbReference type="ARBA" id="ARBA00002324"/>
    </source>
</evidence>
<evidence type="ECO:0000313" key="13">
    <source>
        <dbReference type="Proteomes" id="UP000185557"/>
    </source>
</evidence>
<sequence length="210" mass="23139">MTATNSPALRIALFGTSADPPHQGHAAILAWLATQFDHVAVWTANNPFKEHQTPLGDRFRMLELLIDDLAVPPQRVQVHPELSHMRTVVTLERSRQVWPQAEFSLVVGADLVEQLPTWHRATEIFAAASILVIPRPGYDLTEASLANLRQYTTVTVAEMPAIDVSSSRYRQCDGIPAATAPEIPPAVQSYIAQHHLYPCPQNSTAPLTTP</sequence>
<keyword evidence="7 10" id="KW-0067">ATP-binding</keyword>
<dbReference type="RefSeq" id="WP_073609435.1">
    <property type="nucleotide sequence ID" value="NZ_MRCG01000012.1"/>
</dbReference>
<accession>A0A1U7J333</accession>
<evidence type="ECO:0000256" key="7">
    <source>
        <dbReference type="ARBA" id="ARBA00022840"/>
    </source>
</evidence>
<reference evidence="12 13" key="1">
    <citation type="submission" date="2016-11" db="EMBL/GenBank/DDBJ databases">
        <title>Draft Genome Sequences of Nine Cyanobacterial Strains from Diverse Habitats.</title>
        <authorList>
            <person name="Zhu T."/>
            <person name="Hou S."/>
            <person name="Lu X."/>
            <person name="Hess W.R."/>
        </authorList>
    </citation>
    <scope>NUCLEOTIDE SEQUENCE [LARGE SCALE GENOMIC DNA]</scope>
    <source>
        <strain evidence="12 13">NIES-30</strain>
    </source>
</reference>
<gene>
    <name evidence="10" type="primary">nadD</name>
    <name evidence="12" type="ORF">NIES30_16030</name>
</gene>
<dbReference type="PANTHER" id="PTHR39321">
    <property type="entry name" value="NICOTINATE-NUCLEOTIDE ADENYLYLTRANSFERASE-RELATED"/>
    <property type="match status" value="1"/>
</dbReference>
<dbReference type="EMBL" id="MRCG01000012">
    <property type="protein sequence ID" value="OKH46604.1"/>
    <property type="molecule type" value="Genomic_DNA"/>
</dbReference>
<keyword evidence="5 10" id="KW-0548">Nucleotidyltransferase</keyword>
<dbReference type="AlphaFoldDB" id="A0A1U7J333"/>